<name>A0ABY6B067_9BURK</name>
<dbReference type="Pfam" id="PF13188">
    <property type="entry name" value="PAS_8"/>
    <property type="match status" value="1"/>
</dbReference>
<dbReference type="Pfam" id="PF00989">
    <property type="entry name" value="PAS"/>
    <property type="match status" value="1"/>
</dbReference>
<sequence>MPTPPEPDLSALASLAHELAITMARVVGDMALVVDGHGVIAEVAEGALGPIAGCDQWVGRRWIDTVSPGSQVKVLSLLQEVTLCGATTLGRELMHPVPGQADLPLAWSAIRLGSHGPVLAVGRDLRAVAALQQRFVEVQQEMERHYWRYRLVQSRSQRLYQVAHDAVLVLDAGSLVVLQANAASAELLGRRLEDLLHQPLTDSLPVSLLGSVLELLVATRSSGRAVNRRGCGTGPSGRLDMAAAPLTVDGRRQLMLRLRKELGGAPGDGGVDEVLALSRMAEVVETTADALVITDADGGVLMANPAFLRLTGVADESLLRRRLLPELMVDTQGAWAAMVDEVRRVGMVTGVVLEVGTPDGPPRRVRVAAALLAEGEPACIGFAGGVEPLPDP</sequence>
<accession>A0ABY6B067</accession>
<protein>
    <submittedName>
        <fullName evidence="2">PAS domain-containing protein</fullName>
    </submittedName>
</protein>
<feature type="domain" description="PAS" evidence="1">
    <location>
        <begin position="152"/>
        <end position="196"/>
    </location>
</feature>
<dbReference type="RefSeq" id="WP_261758428.1">
    <property type="nucleotide sequence ID" value="NZ_CP104562.2"/>
</dbReference>
<dbReference type="Proteomes" id="UP001064933">
    <property type="component" value="Chromosome"/>
</dbReference>
<dbReference type="InterPro" id="IPR000014">
    <property type="entry name" value="PAS"/>
</dbReference>
<keyword evidence="3" id="KW-1185">Reference proteome</keyword>
<dbReference type="NCBIfam" id="TIGR00229">
    <property type="entry name" value="sensory_box"/>
    <property type="match status" value="1"/>
</dbReference>
<evidence type="ECO:0000313" key="2">
    <source>
        <dbReference type="EMBL" id="UXH78597.1"/>
    </source>
</evidence>
<dbReference type="Gene3D" id="1.20.5.430">
    <property type="match status" value="1"/>
</dbReference>
<dbReference type="SUPFAM" id="SSF55785">
    <property type="entry name" value="PYP-like sensor domain (PAS domain)"/>
    <property type="match status" value="2"/>
</dbReference>
<dbReference type="Gene3D" id="3.30.450.20">
    <property type="entry name" value="PAS domain"/>
    <property type="match status" value="2"/>
</dbReference>
<proteinExistence type="predicted"/>
<dbReference type="CDD" id="cd00130">
    <property type="entry name" value="PAS"/>
    <property type="match status" value="2"/>
</dbReference>
<organism evidence="2 3">
    <name type="scientific">Roseateles amylovorans</name>
    <dbReference type="NCBI Taxonomy" id="2978473"/>
    <lineage>
        <taxon>Bacteria</taxon>
        <taxon>Pseudomonadati</taxon>
        <taxon>Pseudomonadota</taxon>
        <taxon>Betaproteobacteria</taxon>
        <taxon>Burkholderiales</taxon>
        <taxon>Sphaerotilaceae</taxon>
        <taxon>Roseateles</taxon>
    </lineage>
</organism>
<gene>
    <name evidence="2" type="ORF">N4261_01260</name>
</gene>
<dbReference type="EMBL" id="CP104562">
    <property type="protein sequence ID" value="UXH78597.1"/>
    <property type="molecule type" value="Genomic_DNA"/>
</dbReference>
<dbReference type="PROSITE" id="PS50112">
    <property type="entry name" value="PAS"/>
    <property type="match status" value="2"/>
</dbReference>
<dbReference type="InterPro" id="IPR013767">
    <property type="entry name" value="PAS_fold"/>
</dbReference>
<evidence type="ECO:0000313" key="3">
    <source>
        <dbReference type="Proteomes" id="UP001064933"/>
    </source>
</evidence>
<evidence type="ECO:0000259" key="1">
    <source>
        <dbReference type="PROSITE" id="PS50112"/>
    </source>
</evidence>
<dbReference type="SMART" id="SM00091">
    <property type="entry name" value="PAS"/>
    <property type="match status" value="3"/>
</dbReference>
<reference evidence="2" key="1">
    <citation type="submission" date="2022-10" db="EMBL/GenBank/DDBJ databases">
        <title>Characterization and whole genome sequencing of a new Roseateles species, isolated from fresh water.</title>
        <authorList>
            <person name="Guliayeva D.Y."/>
            <person name="Akhremchuk A.E."/>
            <person name="Sikolenko M.A."/>
            <person name="Valentovich L.N."/>
            <person name="Sidarenka A.V."/>
        </authorList>
    </citation>
    <scope>NUCLEOTIDE SEQUENCE</scope>
    <source>
        <strain evidence="2">BIM B-1768</strain>
    </source>
</reference>
<feature type="domain" description="PAS" evidence="1">
    <location>
        <begin position="276"/>
        <end position="328"/>
    </location>
</feature>
<dbReference type="InterPro" id="IPR035965">
    <property type="entry name" value="PAS-like_dom_sf"/>
</dbReference>